<sequence>MKKQILVAGALTISVIAFGQKREIRKAERAFEDKNYTEAIAELKQAEASLANADEEEKAQYYLVKSEVYTASAGDDIAKMKTASEAYQKAVELGARTEEERRMSALQQNLRAALVNSAIKDQNSQNFEMASDKLYNSYMVSKKDTSDLYYAASNAVNAKKFDKALKYYQNLLDMGYDGASKEFVATNKETGEEKTFSSKSERDLMIKAGDFIKPVERMTQSKKGEVLRNMTLIYIDNGEDEKASKLMSNARKENPDDTSLMRAEANMAYKMGDKQLYSELMQNIAESDPDNPEVFYNLAVSNAEIGETEKAIEYYNRAIELKPDYASALINLAVLKLSEEESIVSEMNNLGTSSADNAKYEKLKEKRQQMYADVVPTLEKAKELRPDDPEIIRTLMNIYSQLGKDAKFKELKSRLAELEGN</sequence>
<dbReference type="InterPro" id="IPR050498">
    <property type="entry name" value="Ycf3"/>
</dbReference>
<dbReference type="Gene3D" id="1.25.40.10">
    <property type="entry name" value="Tetratricopeptide repeat domain"/>
    <property type="match status" value="1"/>
</dbReference>
<evidence type="ECO:0000313" key="4">
    <source>
        <dbReference type="EMBL" id="RFN58245.1"/>
    </source>
</evidence>
<accession>A0A3E1Q7Y7</accession>
<keyword evidence="5" id="KW-1185">Reference proteome</keyword>
<dbReference type="PROSITE" id="PS50293">
    <property type="entry name" value="TPR_REGION"/>
    <property type="match status" value="1"/>
</dbReference>
<dbReference type="Proteomes" id="UP000261082">
    <property type="component" value="Unassembled WGS sequence"/>
</dbReference>
<dbReference type="SMART" id="SM00028">
    <property type="entry name" value="TPR"/>
    <property type="match status" value="2"/>
</dbReference>
<reference evidence="4 5" key="1">
    <citation type="journal article" date="2007" name="Int. J. Syst. Evol. Microbiol.">
        <title>Marixanthomonas ophiurae gen. nov., sp. nov., a marine bacterium of the family Flavobacteriaceae isolated from a deep-sea brittle star.</title>
        <authorList>
            <person name="Romanenko L.A."/>
            <person name="Uchino M."/>
            <person name="Frolova G.M."/>
            <person name="Mikhailov V.V."/>
        </authorList>
    </citation>
    <scope>NUCLEOTIDE SEQUENCE [LARGE SCALE GENOMIC DNA]</scope>
    <source>
        <strain evidence="4 5">KMM 3046</strain>
    </source>
</reference>
<dbReference type="PANTHER" id="PTHR44858:SF1">
    <property type="entry name" value="UDP-N-ACETYLGLUCOSAMINE--PEPTIDE N-ACETYLGLUCOSAMINYLTRANSFERASE SPINDLY-RELATED"/>
    <property type="match status" value="1"/>
</dbReference>
<dbReference type="SUPFAM" id="SSF48452">
    <property type="entry name" value="TPR-like"/>
    <property type="match status" value="1"/>
</dbReference>
<protein>
    <submittedName>
        <fullName evidence="4">Tetratricopeptide repeat protein</fullName>
    </submittedName>
</protein>
<proteinExistence type="predicted"/>
<feature type="repeat" description="TPR" evidence="3">
    <location>
        <begin position="292"/>
        <end position="325"/>
    </location>
</feature>
<dbReference type="AlphaFoldDB" id="A0A3E1Q7Y7"/>
<dbReference type="PROSITE" id="PS50005">
    <property type="entry name" value="TPR"/>
    <property type="match status" value="1"/>
</dbReference>
<dbReference type="RefSeq" id="WP_117160193.1">
    <property type="nucleotide sequence ID" value="NZ_QVID01000002.1"/>
</dbReference>
<keyword evidence="1" id="KW-0677">Repeat</keyword>
<keyword evidence="2 3" id="KW-0802">TPR repeat</keyword>
<dbReference type="OrthoDB" id="1149028at2"/>
<dbReference type="InterPro" id="IPR011990">
    <property type="entry name" value="TPR-like_helical_dom_sf"/>
</dbReference>
<evidence type="ECO:0000256" key="2">
    <source>
        <dbReference type="ARBA" id="ARBA00022803"/>
    </source>
</evidence>
<evidence type="ECO:0000313" key="5">
    <source>
        <dbReference type="Proteomes" id="UP000261082"/>
    </source>
</evidence>
<dbReference type="PANTHER" id="PTHR44858">
    <property type="entry name" value="TETRATRICOPEPTIDE REPEAT PROTEIN 6"/>
    <property type="match status" value="1"/>
</dbReference>
<comment type="caution">
    <text evidence="4">The sequence shown here is derived from an EMBL/GenBank/DDBJ whole genome shotgun (WGS) entry which is preliminary data.</text>
</comment>
<name>A0A3E1Q7Y7_9FLAO</name>
<dbReference type="Pfam" id="PF00515">
    <property type="entry name" value="TPR_1"/>
    <property type="match status" value="1"/>
</dbReference>
<evidence type="ECO:0000256" key="1">
    <source>
        <dbReference type="ARBA" id="ARBA00022737"/>
    </source>
</evidence>
<gene>
    <name evidence="4" type="ORF">DZ858_13545</name>
</gene>
<dbReference type="EMBL" id="QVID01000002">
    <property type="protein sequence ID" value="RFN58245.1"/>
    <property type="molecule type" value="Genomic_DNA"/>
</dbReference>
<evidence type="ECO:0000256" key="3">
    <source>
        <dbReference type="PROSITE-ProRule" id="PRU00339"/>
    </source>
</evidence>
<dbReference type="InterPro" id="IPR019734">
    <property type="entry name" value="TPR_rpt"/>
</dbReference>
<organism evidence="4 5">
    <name type="scientific">Marixanthomonas ophiurae</name>
    <dbReference type="NCBI Taxonomy" id="387659"/>
    <lineage>
        <taxon>Bacteria</taxon>
        <taxon>Pseudomonadati</taxon>
        <taxon>Bacteroidota</taxon>
        <taxon>Flavobacteriia</taxon>
        <taxon>Flavobacteriales</taxon>
        <taxon>Flavobacteriaceae</taxon>
        <taxon>Marixanthomonas</taxon>
    </lineage>
</organism>